<dbReference type="NCBIfam" id="NF003805">
    <property type="entry name" value="PRK05395.1-2"/>
    <property type="match status" value="1"/>
</dbReference>
<evidence type="ECO:0000256" key="6">
    <source>
        <dbReference type="ARBA" id="ARBA00012060"/>
    </source>
</evidence>
<dbReference type="Gene3D" id="3.40.50.9100">
    <property type="entry name" value="Dehydroquinase, class II"/>
    <property type="match status" value="1"/>
</dbReference>
<dbReference type="HAMAP" id="MF_00169">
    <property type="entry name" value="AroQ"/>
    <property type="match status" value="1"/>
</dbReference>
<dbReference type="PANTHER" id="PTHR21272:SF3">
    <property type="entry name" value="CATABOLIC 3-DEHYDROQUINASE"/>
    <property type="match status" value="1"/>
</dbReference>
<dbReference type="GO" id="GO:0003855">
    <property type="term" value="F:3-dehydroquinate dehydratase activity"/>
    <property type="evidence" value="ECO:0007669"/>
    <property type="project" value="UniProtKB-EC"/>
</dbReference>
<dbReference type="PROSITE" id="PS01029">
    <property type="entry name" value="DEHYDROQUINASE_II"/>
    <property type="match status" value="1"/>
</dbReference>
<dbReference type="InterPro" id="IPR036441">
    <property type="entry name" value="DHquinase_II_sf"/>
</dbReference>
<accession>A0ABV8P8V8</accession>
<dbReference type="NCBIfam" id="NF003806">
    <property type="entry name" value="PRK05395.1-3"/>
    <property type="match status" value="1"/>
</dbReference>
<dbReference type="CDD" id="cd00466">
    <property type="entry name" value="DHQase_II"/>
    <property type="match status" value="1"/>
</dbReference>
<evidence type="ECO:0000256" key="8">
    <source>
        <dbReference type="HAMAP-Rule" id="MF_00169"/>
    </source>
</evidence>
<keyword evidence="8" id="KW-0057">Aromatic amino acid biosynthesis</keyword>
<feature type="binding site" evidence="8">
    <location>
        <begin position="98"/>
        <end position="99"/>
    </location>
    <ligand>
        <name>substrate</name>
    </ligand>
</feature>
<keyword evidence="7 8" id="KW-0456">Lyase</keyword>
<comment type="similarity">
    <text evidence="4 8">Belongs to the type-II 3-dehydroquinase family.</text>
</comment>
<dbReference type="PANTHER" id="PTHR21272">
    <property type="entry name" value="CATABOLIC 3-DEHYDROQUINASE"/>
    <property type="match status" value="1"/>
</dbReference>
<dbReference type="SUPFAM" id="SSF52304">
    <property type="entry name" value="Type II 3-dehydroquinate dehydratase"/>
    <property type="match status" value="1"/>
</dbReference>
<feature type="binding site" evidence="8">
    <location>
        <position position="84"/>
    </location>
    <ligand>
        <name>substrate</name>
    </ligand>
</feature>
<comment type="catalytic activity">
    <reaction evidence="1 8">
        <text>3-dehydroquinate = 3-dehydroshikimate + H2O</text>
        <dbReference type="Rhea" id="RHEA:21096"/>
        <dbReference type="ChEBI" id="CHEBI:15377"/>
        <dbReference type="ChEBI" id="CHEBI:16630"/>
        <dbReference type="ChEBI" id="CHEBI:32364"/>
        <dbReference type="EC" id="4.2.1.10"/>
    </reaction>
</comment>
<feature type="binding site" evidence="8">
    <location>
        <position position="71"/>
    </location>
    <ligand>
        <name>substrate</name>
    </ligand>
</feature>
<evidence type="ECO:0000256" key="7">
    <source>
        <dbReference type="ARBA" id="ARBA00023239"/>
    </source>
</evidence>
<proteinExistence type="inferred from homology"/>
<gene>
    <name evidence="8 9" type="primary">aroQ</name>
    <name evidence="9" type="ORF">ACFOWA_05680</name>
</gene>
<dbReference type="PIRSF" id="PIRSF001399">
    <property type="entry name" value="DHquinase_II"/>
    <property type="match status" value="1"/>
</dbReference>
<evidence type="ECO:0000313" key="10">
    <source>
        <dbReference type="Proteomes" id="UP001595789"/>
    </source>
</evidence>
<dbReference type="InterPro" id="IPR018509">
    <property type="entry name" value="DHquinase_II_CS"/>
</dbReference>
<dbReference type="EMBL" id="JBHSBW010000007">
    <property type="protein sequence ID" value="MFC4210659.1"/>
    <property type="molecule type" value="Genomic_DNA"/>
</dbReference>
<dbReference type="InterPro" id="IPR001874">
    <property type="entry name" value="DHquinase_II"/>
</dbReference>
<name>A0ABV8P8V8_9SPHI</name>
<comment type="pathway">
    <text evidence="3 8">Metabolic intermediate biosynthesis; chorismate biosynthesis; chorismate from D-erythrose 4-phosphate and phosphoenolpyruvate: step 3/7.</text>
</comment>
<dbReference type="EC" id="4.2.1.10" evidence="6 8"/>
<evidence type="ECO:0000256" key="5">
    <source>
        <dbReference type="ARBA" id="ARBA00011193"/>
    </source>
</evidence>
<feature type="binding site" evidence="8">
    <location>
        <position position="108"/>
    </location>
    <ligand>
        <name>substrate</name>
    </ligand>
</feature>
<comment type="function">
    <text evidence="2 8">Catalyzes a trans-dehydration via an enolate intermediate.</text>
</comment>
<dbReference type="Pfam" id="PF01220">
    <property type="entry name" value="DHquinase_II"/>
    <property type="match status" value="1"/>
</dbReference>
<feature type="site" description="Transition state stabilizer" evidence="8">
    <location>
        <position position="17"/>
    </location>
</feature>
<evidence type="ECO:0000256" key="2">
    <source>
        <dbReference type="ARBA" id="ARBA00003924"/>
    </source>
</evidence>
<comment type="caution">
    <text evidence="9">The sequence shown here is derived from an EMBL/GenBank/DDBJ whole genome shotgun (WGS) entry which is preliminary data.</text>
</comment>
<keyword evidence="8" id="KW-0028">Amino-acid biosynthesis</keyword>
<dbReference type="RefSeq" id="WP_378982632.1">
    <property type="nucleotide sequence ID" value="NZ_JBHSBW010000007.1"/>
</dbReference>
<protein>
    <recommendedName>
        <fullName evidence="6 8">3-dehydroquinate dehydratase</fullName>
        <shortName evidence="8">3-dehydroquinase</shortName>
        <ecNumber evidence="6 8">4.2.1.10</ecNumber>
    </recommendedName>
    <alternativeName>
        <fullName evidence="8">Type II DHQase</fullName>
    </alternativeName>
</protein>
<evidence type="ECO:0000256" key="3">
    <source>
        <dbReference type="ARBA" id="ARBA00004902"/>
    </source>
</evidence>
<dbReference type="Proteomes" id="UP001595789">
    <property type="component" value="Unassembled WGS sequence"/>
</dbReference>
<feature type="binding site" evidence="8">
    <location>
        <position position="77"/>
    </location>
    <ligand>
        <name>substrate</name>
    </ligand>
</feature>
<reference evidence="10" key="1">
    <citation type="journal article" date="2019" name="Int. J. Syst. Evol. Microbiol.">
        <title>The Global Catalogue of Microorganisms (GCM) 10K type strain sequencing project: providing services to taxonomists for standard genome sequencing and annotation.</title>
        <authorList>
            <consortium name="The Broad Institute Genomics Platform"/>
            <consortium name="The Broad Institute Genome Sequencing Center for Infectious Disease"/>
            <person name="Wu L."/>
            <person name="Ma J."/>
        </authorList>
    </citation>
    <scope>NUCLEOTIDE SEQUENCE [LARGE SCALE GENOMIC DNA]</scope>
    <source>
        <strain evidence="10">CCM 8691</strain>
    </source>
</reference>
<feature type="active site" description="Proton acceptor" evidence="8">
    <location>
        <position position="22"/>
    </location>
</feature>
<evidence type="ECO:0000256" key="4">
    <source>
        <dbReference type="ARBA" id="ARBA00011037"/>
    </source>
</evidence>
<organism evidence="9 10">
    <name type="scientific">Pedobacter lithocola</name>
    <dbReference type="NCBI Taxonomy" id="1908239"/>
    <lineage>
        <taxon>Bacteria</taxon>
        <taxon>Pseudomonadati</taxon>
        <taxon>Bacteroidota</taxon>
        <taxon>Sphingobacteriia</taxon>
        <taxon>Sphingobacteriales</taxon>
        <taxon>Sphingobacteriaceae</taxon>
        <taxon>Pedobacter</taxon>
    </lineage>
</organism>
<feature type="active site" description="Proton donor" evidence="8">
    <location>
        <position position="97"/>
    </location>
</feature>
<dbReference type="NCBIfam" id="TIGR01088">
    <property type="entry name" value="aroQ"/>
    <property type="match status" value="1"/>
</dbReference>
<keyword evidence="10" id="KW-1185">Reference proteome</keyword>
<dbReference type="NCBIfam" id="NF003807">
    <property type="entry name" value="PRK05395.1-4"/>
    <property type="match status" value="1"/>
</dbReference>
<evidence type="ECO:0000256" key="1">
    <source>
        <dbReference type="ARBA" id="ARBA00001864"/>
    </source>
</evidence>
<comment type="subunit">
    <text evidence="5 8">Homododecamer.</text>
</comment>
<sequence>MKIQIINGPNLNLLGVREPSIYGNTSIEDYIKDLKDIYTIVEIDYFQSNVEGELINKLHEVGFSFDGIILNAGGYTHTSVALADAISAIKTPVIEVHISNIYAREEYRHVSLTGKNCKGVLTGFGMTGYRLALESLLINAK</sequence>
<evidence type="ECO:0000313" key="9">
    <source>
        <dbReference type="EMBL" id="MFC4210659.1"/>
    </source>
</evidence>